<dbReference type="InParanoid" id="A0A3Q7G9J4"/>
<dbReference type="AlphaFoldDB" id="A0A3Q7G9J4"/>
<evidence type="ECO:0000313" key="1">
    <source>
        <dbReference type="EnsemblPlants" id="Solyc04g077245.1.1"/>
    </source>
</evidence>
<reference evidence="1" key="2">
    <citation type="submission" date="2019-01" db="UniProtKB">
        <authorList>
            <consortium name="EnsemblPlants"/>
        </authorList>
    </citation>
    <scope>IDENTIFICATION</scope>
    <source>
        <strain evidence="1">cv. Heinz 1706</strain>
    </source>
</reference>
<dbReference type="Proteomes" id="UP000004994">
    <property type="component" value="Chromosome 4"/>
</dbReference>
<protein>
    <submittedName>
        <fullName evidence="1">Uncharacterized protein</fullName>
    </submittedName>
</protein>
<evidence type="ECO:0000313" key="2">
    <source>
        <dbReference type="Proteomes" id="UP000004994"/>
    </source>
</evidence>
<reference evidence="1" key="1">
    <citation type="journal article" date="2012" name="Nature">
        <title>The tomato genome sequence provides insights into fleshy fruit evolution.</title>
        <authorList>
            <consortium name="Tomato Genome Consortium"/>
        </authorList>
    </citation>
    <scope>NUCLEOTIDE SEQUENCE [LARGE SCALE GENOMIC DNA]</scope>
    <source>
        <strain evidence="1">cv. Heinz 1706</strain>
    </source>
</reference>
<proteinExistence type="predicted"/>
<name>A0A3Q7G9J4_SOLLC</name>
<keyword evidence="2" id="KW-1185">Reference proteome</keyword>
<accession>A0A3Q7G9J4</accession>
<organism evidence="1">
    <name type="scientific">Solanum lycopersicum</name>
    <name type="common">Tomato</name>
    <name type="synonym">Lycopersicon esculentum</name>
    <dbReference type="NCBI Taxonomy" id="4081"/>
    <lineage>
        <taxon>Eukaryota</taxon>
        <taxon>Viridiplantae</taxon>
        <taxon>Streptophyta</taxon>
        <taxon>Embryophyta</taxon>
        <taxon>Tracheophyta</taxon>
        <taxon>Spermatophyta</taxon>
        <taxon>Magnoliopsida</taxon>
        <taxon>eudicotyledons</taxon>
        <taxon>Gunneridae</taxon>
        <taxon>Pentapetalae</taxon>
        <taxon>asterids</taxon>
        <taxon>lamiids</taxon>
        <taxon>Solanales</taxon>
        <taxon>Solanaceae</taxon>
        <taxon>Solanoideae</taxon>
        <taxon>Solaneae</taxon>
        <taxon>Solanum</taxon>
        <taxon>Solanum subgen. Lycopersicon</taxon>
    </lineage>
</organism>
<dbReference type="Gramene" id="Solyc04g077245.1.1">
    <property type="protein sequence ID" value="Solyc04g077245.1.1"/>
    <property type="gene ID" value="Solyc04g077245.1"/>
</dbReference>
<dbReference type="EnsemblPlants" id="Solyc04g077245.1.1">
    <property type="protein sequence ID" value="Solyc04g077245.1.1"/>
    <property type="gene ID" value="Solyc04g077245.1"/>
</dbReference>
<sequence>TIQQLSAFASGVKVVARARRLSRCSEEG</sequence>